<keyword evidence="8" id="KW-1185">Reference proteome</keyword>
<evidence type="ECO:0000256" key="1">
    <source>
        <dbReference type="ARBA" id="ARBA00022723"/>
    </source>
</evidence>
<keyword evidence="2 7" id="KW-0378">Hydrolase</keyword>
<name>C7H1I0_FAED2</name>
<dbReference type="PANTHER" id="PTHR43763:SF6">
    <property type="entry name" value="XAA-PRO AMINOPEPTIDASE 1"/>
    <property type="match status" value="1"/>
</dbReference>
<keyword evidence="1" id="KW-0479">Metal-binding</keyword>
<evidence type="ECO:0000313" key="7">
    <source>
        <dbReference type="EMBL" id="EEU98190.1"/>
    </source>
</evidence>
<evidence type="ECO:0000259" key="4">
    <source>
        <dbReference type="Pfam" id="PF00557"/>
    </source>
</evidence>
<dbReference type="PATRIC" id="fig|411483.3.peg.117"/>
<evidence type="ECO:0000259" key="6">
    <source>
        <dbReference type="Pfam" id="PF16188"/>
    </source>
</evidence>
<dbReference type="FunFam" id="3.90.230.10:FF:000007">
    <property type="entry name" value="Xaa-Pro aminopeptidase P"/>
    <property type="match status" value="1"/>
</dbReference>
<protein>
    <submittedName>
        <fullName evidence="7">Peptidase, M24 family</fullName>
        <ecNumber evidence="7">3.4.-.-</ecNumber>
    </submittedName>
</protein>
<feature type="domain" description="Creatinase N-terminal" evidence="5">
    <location>
        <begin position="17"/>
        <end position="142"/>
    </location>
</feature>
<comment type="caution">
    <text evidence="7">The sequence shown here is derived from an EMBL/GenBank/DDBJ whole genome shotgun (WGS) entry which is preliminary data.</text>
</comment>
<dbReference type="Proteomes" id="UP000004619">
    <property type="component" value="Unassembled WGS sequence"/>
</dbReference>
<dbReference type="EMBL" id="ACOP02000003">
    <property type="protein sequence ID" value="EEU98190.1"/>
    <property type="molecule type" value="Genomic_DNA"/>
</dbReference>
<dbReference type="InterPro" id="IPR032416">
    <property type="entry name" value="Peptidase_M24_C"/>
</dbReference>
<dbReference type="EC" id="3.4.-.-" evidence="7"/>
<gene>
    <name evidence="7" type="ORF">FAEPRAA2165_00118</name>
</gene>
<feature type="domain" description="Peptidase M24 C-terminal" evidence="6">
    <location>
        <begin position="546"/>
        <end position="605"/>
    </location>
</feature>
<dbReference type="Pfam" id="PF00557">
    <property type="entry name" value="Peptidase_M24"/>
    <property type="match status" value="1"/>
</dbReference>
<organism evidence="7 8">
    <name type="scientific">Faecalibacterium duncaniae (strain DSM 17677 / JCM 31915 / A2-165)</name>
    <name type="common">Faecalibacterium prausnitzii</name>
    <dbReference type="NCBI Taxonomy" id="411483"/>
    <lineage>
        <taxon>Bacteria</taxon>
        <taxon>Bacillati</taxon>
        <taxon>Bacillota</taxon>
        <taxon>Clostridia</taxon>
        <taxon>Eubacteriales</taxon>
        <taxon>Oscillospiraceae</taxon>
        <taxon>Faecalibacterium</taxon>
    </lineage>
</organism>
<dbReference type="SUPFAM" id="SSF53092">
    <property type="entry name" value="Creatinase/prolidase N-terminal domain"/>
    <property type="match status" value="1"/>
</dbReference>
<dbReference type="PANTHER" id="PTHR43763">
    <property type="entry name" value="XAA-PRO AMINOPEPTIDASE 1"/>
    <property type="match status" value="1"/>
</dbReference>
<sequence>MEERRLFIMSMNTVPERLAALRAAMKANGVDVYLIPVGDPHSSEYLPDHYTSLTYFSGFHGENSNFVVTPTESAVWADGRYFVQAEKEIAGTEIQLMRMGEPGVPTVEEYCGKVLPENGVLGLCGLTASCGLVRGVQKELDAKKGTIKTLNLEDELWTEGRPALPATPAWILPKEYAGFSPAEKLERLRGKLKELGCTAQLVGKLDNLAWLLNLRAMDIQCTPYAMSYCYVTPERAVLFINTARLGAEAAAELKANGVEIQEYDDVLKFLAAETEPQTVLADPASVNFAVYETLQNNAALTVKDEADPLLPMKGVKNEVELAHDREAHLRDAVAMVRFQKELEERLAAGEELTELTVDEILHKYRSAQDKFIVESFGTIAAYGGNAAMMHYHATKEDHAKLERKGFLLVDSGATYLDGTTDITRTYPLGELTEDEKLFYTWTLQCHIDIAKAVWLNYCDGHMLDTIAREPLWRHLINYRCGTGHSVSFVGNVHEGPHSLNGRNTTVFQPGMIITDEPGVYEAGQVGIRIENELECYHKADNQYGTFLAFRPLTFVPIATSPVVPGVLTRDELDWLNAYHREVFEKLAPRLNEEERDWLAKKCAAIGA</sequence>
<feature type="domain" description="Peptidase M24" evidence="4">
    <location>
        <begin position="325"/>
        <end position="533"/>
    </location>
</feature>
<evidence type="ECO:0000256" key="2">
    <source>
        <dbReference type="ARBA" id="ARBA00022801"/>
    </source>
</evidence>
<dbReference type="AlphaFoldDB" id="C7H1I0"/>
<dbReference type="InterPro" id="IPR050422">
    <property type="entry name" value="X-Pro_aminopeptidase_P"/>
</dbReference>
<dbReference type="Gene3D" id="3.90.230.10">
    <property type="entry name" value="Creatinase/methionine aminopeptidase superfamily"/>
    <property type="match status" value="1"/>
</dbReference>
<evidence type="ECO:0000313" key="8">
    <source>
        <dbReference type="Proteomes" id="UP000004619"/>
    </source>
</evidence>
<accession>C7H1I0</accession>
<dbReference type="STRING" id="411483.FAEPRAA2165_00118"/>
<dbReference type="GO" id="GO:0016787">
    <property type="term" value="F:hydrolase activity"/>
    <property type="evidence" value="ECO:0007669"/>
    <property type="project" value="UniProtKB-KW"/>
</dbReference>
<dbReference type="Pfam" id="PF01321">
    <property type="entry name" value="Creatinase_N"/>
    <property type="match status" value="1"/>
</dbReference>
<dbReference type="HOGENOM" id="CLU_011781_2_4_9"/>
<reference evidence="7" key="1">
    <citation type="submission" date="2009-08" db="EMBL/GenBank/DDBJ databases">
        <authorList>
            <person name="Weinstock G."/>
            <person name="Sodergren E."/>
            <person name="Clifton S."/>
            <person name="Fulton L."/>
            <person name="Fulton B."/>
            <person name="Courtney L."/>
            <person name="Fronick C."/>
            <person name="Harrison M."/>
            <person name="Strong C."/>
            <person name="Farmer C."/>
            <person name="Delahaunty K."/>
            <person name="Markovic C."/>
            <person name="Hall O."/>
            <person name="Minx P."/>
            <person name="Tomlinson C."/>
            <person name="Mitreva M."/>
            <person name="Nelson J."/>
            <person name="Hou S."/>
            <person name="Wollam A."/>
            <person name="Pepin K.H."/>
            <person name="Johnson M."/>
            <person name="Bhonagiri V."/>
            <person name="Nash W.E."/>
            <person name="Warren W."/>
            <person name="Chinwalla A."/>
            <person name="Mardis E.R."/>
            <person name="Wilson R.K."/>
        </authorList>
    </citation>
    <scope>NUCLEOTIDE SEQUENCE [LARGE SCALE GENOMIC DNA]</scope>
    <source>
        <strain evidence="7">A2-165</strain>
    </source>
</reference>
<proteinExistence type="predicted"/>
<dbReference type="Gene3D" id="3.40.350.10">
    <property type="entry name" value="Creatinase/prolidase N-terminal domain"/>
    <property type="match status" value="2"/>
</dbReference>
<dbReference type="InterPro" id="IPR029149">
    <property type="entry name" value="Creatin/AminoP/Spt16_N"/>
</dbReference>
<evidence type="ECO:0000259" key="5">
    <source>
        <dbReference type="Pfam" id="PF01321"/>
    </source>
</evidence>
<keyword evidence="3" id="KW-0464">Manganese</keyword>
<dbReference type="InterPro" id="IPR036005">
    <property type="entry name" value="Creatinase/aminopeptidase-like"/>
</dbReference>
<dbReference type="InterPro" id="IPR000587">
    <property type="entry name" value="Creatinase_N"/>
</dbReference>
<evidence type="ECO:0000256" key="3">
    <source>
        <dbReference type="ARBA" id="ARBA00023211"/>
    </source>
</evidence>
<dbReference type="InterPro" id="IPR000994">
    <property type="entry name" value="Pept_M24"/>
</dbReference>
<dbReference type="GO" id="GO:0046872">
    <property type="term" value="F:metal ion binding"/>
    <property type="evidence" value="ECO:0007669"/>
    <property type="project" value="UniProtKB-KW"/>
</dbReference>
<dbReference type="SUPFAM" id="SSF55920">
    <property type="entry name" value="Creatinase/aminopeptidase"/>
    <property type="match status" value="1"/>
</dbReference>
<dbReference type="Pfam" id="PF16189">
    <property type="entry name" value="Creatinase_N_2"/>
    <property type="match status" value="1"/>
</dbReference>
<dbReference type="eggNOG" id="COG0006">
    <property type="taxonomic scope" value="Bacteria"/>
</dbReference>
<dbReference type="GO" id="GO:0005737">
    <property type="term" value="C:cytoplasm"/>
    <property type="evidence" value="ECO:0007669"/>
    <property type="project" value="UniProtKB-ARBA"/>
</dbReference>
<dbReference type="Pfam" id="PF16188">
    <property type="entry name" value="Peptidase_M24_C"/>
    <property type="match status" value="1"/>
</dbReference>